<evidence type="ECO:0000256" key="1">
    <source>
        <dbReference type="SAM" id="Phobius"/>
    </source>
</evidence>
<dbReference type="GeneID" id="96791181"/>
<dbReference type="RefSeq" id="WP_073790271.1">
    <property type="nucleotide sequence ID" value="NZ_CP108638.1"/>
</dbReference>
<evidence type="ECO:0000313" key="2">
    <source>
        <dbReference type="EMBL" id="OKH93665.1"/>
    </source>
</evidence>
<keyword evidence="3" id="KW-1185">Reference proteome</keyword>
<keyword evidence="1" id="KW-0472">Membrane</keyword>
<organism evidence="2 3">
    <name type="scientific">Streptomyces uncialis</name>
    <dbReference type="NCBI Taxonomy" id="1048205"/>
    <lineage>
        <taxon>Bacteria</taxon>
        <taxon>Bacillati</taxon>
        <taxon>Actinomycetota</taxon>
        <taxon>Actinomycetes</taxon>
        <taxon>Kitasatosporales</taxon>
        <taxon>Streptomycetaceae</taxon>
        <taxon>Streptomyces</taxon>
    </lineage>
</organism>
<feature type="transmembrane region" description="Helical" evidence="1">
    <location>
        <begin position="21"/>
        <end position="38"/>
    </location>
</feature>
<name>A0A1Q4V774_9ACTN</name>
<keyword evidence="1" id="KW-0812">Transmembrane</keyword>
<dbReference type="EMBL" id="LFBV01000004">
    <property type="protein sequence ID" value="OKH93665.1"/>
    <property type="molecule type" value="Genomic_DNA"/>
</dbReference>
<keyword evidence="1" id="KW-1133">Transmembrane helix</keyword>
<dbReference type="Proteomes" id="UP000186455">
    <property type="component" value="Unassembled WGS sequence"/>
</dbReference>
<dbReference type="AlphaFoldDB" id="A0A1Q4V774"/>
<dbReference type="STRING" id="1048205.AB852_19700"/>
<comment type="caution">
    <text evidence="2">The sequence shown here is derived from an EMBL/GenBank/DDBJ whole genome shotgun (WGS) entry which is preliminary data.</text>
</comment>
<evidence type="ECO:0000313" key="3">
    <source>
        <dbReference type="Proteomes" id="UP000186455"/>
    </source>
</evidence>
<accession>A0A1Q4V774</accession>
<sequence length="82" mass="9169">MSPRTTTSSSGKRSVSDYTTPGRIVVIVLAVLTLIFIVENTHDTKIRLIIPEVVMPLWLALLAMWVIGAVCGAYVMRRRARR</sequence>
<gene>
    <name evidence="2" type="ORF">AB852_19700</name>
</gene>
<feature type="transmembrane region" description="Helical" evidence="1">
    <location>
        <begin position="58"/>
        <end position="76"/>
    </location>
</feature>
<proteinExistence type="predicted"/>
<reference evidence="2 3" key="1">
    <citation type="submission" date="2015-06" db="EMBL/GenBank/DDBJ databases">
        <title>Cloning and characterization of the uncialamcin biosynthetic gene cluster.</title>
        <authorList>
            <person name="Yan X."/>
            <person name="Huang T."/>
            <person name="Ge H."/>
            <person name="Shen B."/>
        </authorList>
    </citation>
    <scope>NUCLEOTIDE SEQUENCE [LARGE SCALE GENOMIC DNA]</scope>
    <source>
        <strain evidence="2 3">DCA2648</strain>
    </source>
</reference>
<evidence type="ECO:0008006" key="4">
    <source>
        <dbReference type="Google" id="ProtNLM"/>
    </source>
</evidence>
<protein>
    <recommendedName>
        <fullName evidence="4">Lipopolysaccharide assembly protein A domain-containing protein</fullName>
    </recommendedName>
</protein>